<feature type="region of interest" description="Disordered" evidence="1">
    <location>
        <begin position="1"/>
        <end position="23"/>
    </location>
</feature>
<feature type="transmembrane region" description="Helical" evidence="2">
    <location>
        <begin position="212"/>
        <end position="235"/>
    </location>
</feature>
<protein>
    <recommendedName>
        <fullName evidence="5">Integral membrane protein</fullName>
    </recommendedName>
</protein>
<dbReference type="Proteomes" id="UP000595221">
    <property type="component" value="Chromosome"/>
</dbReference>
<feature type="transmembrane region" description="Helical" evidence="2">
    <location>
        <begin position="291"/>
        <end position="312"/>
    </location>
</feature>
<evidence type="ECO:0008006" key="5">
    <source>
        <dbReference type="Google" id="ProtNLM"/>
    </source>
</evidence>
<keyword evidence="2" id="KW-0812">Transmembrane</keyword>
<feature type="transmembrane region" description="Helical" evidence="2">
    <location>
        <begin position="138"/>
        <end position="161"/>
    </location>
</feature>
<evidence type="ECO:0000313" key="4">
    <source>
        <dbReference type="Proteomes" id="UP000595221"/>
    </source>
</evidence>
<gene>
    <name evidence="3" type="ORF">I6H58_10015</name>
</gene>
<feature type="transmembrane region" description="Helical" evidence="2">
    <location>
        <begin position="241"/>
        <end position="260"/>
    </location>
</feature>
<name>A0A7T4MTC2_9MICC</name>
<dbReference type="AlphaFoldDB" id="A0A7T4MTC2"/>
<accession>A0A7T4MTC2</accession>
<keyword evidence="2" id="KW-1133">Transmembrane helix</keyword>
<evidence type="ECO:0000256" key="2">
    <source>
        <dbReference type="SAM" id="Phobius"/>
    </source>
</evidence>
<evidence type="ECO:0000313" key="3">
    <source>
        <dbReference type="EMBL" id="QQC59257.1"/>
    </source>
</evidence>
<evidence type="ECO:0000256" key="1">
    <source>
        <dbReference type="SAM" id="MobiDB-lite"/>
    </source>
</evidence>
<keyword evidence="2" id="KW-0472">Membrane</keyword>
<dbReference type="RefSeq" id="WP_198490197.1">
    <property type="nucleotide sequence ID" value="NZ_CP066078.1"/>
</dbReference>
<feature type="transmembrane region" description="Helical" evidence="2">
    <location>
        <begin position="181"/>
        <end position="200"/>
    </location>
</feature>
<organism evidence="3 4">
    <name type="scientific">Rothia kristinae</name>
    <dbReference type="NCBI Taxonomy" id="37923"/>
    <lineage>
        <taxon>Bacteria</taxon>
        <taxon>Bacillati</taxon>
        <taxon>Actinomycetota</taxon>
        <taxon>Actinomycetes</taxon>
        <taxon>Micrococcales</taxon>
        <taxon>Micrococcaceae</taxon>
        <taxon>Rothia</taxon>
    </lineage>
</organism>
<feature type="compositionally biased region" description="Low complexity" evidence="1">
    <location>
        <begin position="1"/>
        <end position="16"/>
    </location>
</feature>
<proteinExistence type="predicted"/>
<feature type="transmembrane region" description="Helical" evidence="2">
    <location>
        <begin position="376"/>
        <end position="393"/>
    </location>
</feature>
<feature type="transmembrane region" description="Helical" evidence="2">
    <location>
        <begin position="423"/>
        <end position="443"/>
    </location>
</feature>
<feature type="transmembrane region" description="Helical" evidence="2">
    <location>
        <begin position="342"/>
        <end position="364"/>
    </location>
</feature>
<reference evidence="3 4" key="1">
    <citation type="submission" date="2020-12" db="EMBL/GenBank/DDBJ databases">
        <title>FDA dAtabase for Regulatory Grade micrObial Sequences (FDA-ARGOS): Supporting development and validation of Infectious Disease Dx tests.</title>
        <authorList>
            <person name="Sproer C."/>
            <person name="Gronow S."/>
            <person name="Severitt S."/>
            <person name="Schroder I."/>
            <person name="Tallon L."/>
            <person name="Sadzewicz L."/>
            <person name="Zhao X."/>
            <person name="Boylan J."/>
            <person name="Ott S."/>
            <person name="Bowen H."/>
            <person name="Vavikolanu K."/>
            <person name="Mehta A."/>
            <person name="Aluvathingal J."/>
            <person name="Nadendla S."/>
            <person name="Lowell S."/>
            <person name="Myers T."/>
            <person name="Yan Y."/>
            <person name="Sichtig H."/>
        </authorList>
    </citation>
    <scope>NUCLEOTIDE SEQUENCE [LARGE SCALE GENOMIC DNA]</scope>
    <source>
        <strain evidence="3 4">FDAARGOS_1001</strain>
    </source>
</reference>
<dbReference type="EMBL" id="CP066078">
    <property type="protein sequence ID" value="QQC59257.1"/>
    <property type="molecule type" value="Genomic_DNA"/>
</dbReference>
<feature type="transmembrane region" description="Helical" evidence="2">
    <location>
        <begin position="399"/>
        <end position="416"/>
    </location>
</feature>
<feature type="transmembrane region" description="Helical" evidence="2">
    <location>
        <begin position="40"/>
        <end position="61"/>
    </location>
</feature>
<sequence>MTQPEAATAAPGTGAEPGPGPAGRLSRRLARALAPTLGRLPVWVVLLGIYLLTRVWGWIVFSLVARQQGTNPWVDGPMDYGRFIGIWDADWYRQIAATGYPQQLPTDPDGHVRQNPWAFYPLFPLAARALMRVTGLGFVPAGAAISVPCGAVTAVLLYGFFRACRRDGRPAGLTAPARTIDVGPALATALVLLNPIAPILQVPYAESMNLMFLTAVLWALVAGRWGICAVLLVPTCLSRPVGVPLGAALGLWWLVGWIRAARRARAEASSSAGRTPGRAALRALRQTRAELALALFACACALIWPGIAWAVIGRPDAYTATETAWRGEHLLPVQPWFQQARVFFGDAGWLALALLLLLGAWALLGSRAVRRSLPGAVRMWLGCYGVYLLVFLFPQSSTFRLLLPAFPLAAPLVEVSRSRAYRVLLLVGAGLGQLLWVGWLWHWKELPSGGDFPP</sequence>